<keyword evidence="2" id="KW-1185">Reference proteome</keyword>
<evidence type="ECO:0000313" key="2">
    <source>
        <dbReference type="Proteomes" id="UP000789405"/>
    </source>
</evidence>
<comment type="caution">
    <text evidence="1">The sequence shown here is derived from an EMBL/GenBank/DDBJ whole genome shotgun (WGS) entry which is preliminary data.</text>
</comment>
<protein>
    <submittedName>
        <fullName evidence="1">24459_t:CDS:1</fullName>
    </submittedName>
</protein>
<feature type="non-terminal residue" evidence="1">
    <location>
        <position position="1"/>
    </location>
</feature>
<proteinExistence type="predicted"/>
<accession>A0A9N9K342</accession>
<gene>
    <name evidence="1" type="ORF">DERYTH_LOCUS24309</name>
</gene>
<reference evidence="1" key="1">
    <citation type="submission" date="2021-06" db="EMBL/GenBank/DDBJ databases">
        <authorList>
            <person name="Kallberg Y."/>
            <person name="Tangrot J."/>
            <person name="Rosling A."/>
        </authorList>
    </citation>
    <scope>NUCLEOTIDE SEQUENCE</scope>
    <source>
        <strain evidence="1">MA453B</strain>
    </source>
</reference>
<evidence type="ECO:0000313" key="1">
    <source>
        <dbReference type="EMBL" id="CAG8805610.1"/>
    </source>
</evidence>
<organism evidence="1 2">
    <name type="scientific">Dentiscutata erythropus</name>
    <dbReference type="NCBI Taxonomy" id="1348616"/>
    <lineage>
        <taxon>Eukaryota</taxon>
        <taxon>Fungi</taxon>
        <taxon>Fungi incertae sedis</taxon>
        <taxon>Mucoromycota</taxon>
        <taxon>Glomeromycotina</taxon>
        <taxon>Glomeromycetes</taxon>
        <taxon>Diversisporales</taxon>
        <taxon>Gigasporaceae</taxon>
        <taxon>Dentiscutata</taxon>
    </lineage>
</organism>
<dbReference type="AlphaFoldDB" id="A0A9N9K342"/>
<dbReference type="EMBL" id="CAJVPY010040282">
    <property type="protein sequence ID" value="CAG8805610.1"/>
    <property type="molecule type" value="Genomic_DNA"/>
</dbReference>
<dbReference type="Proteomes" id="UP000789405">
    <property type="component" value="Unassembled WGS sequence"/>
</dbReference>
<feature type="non-terminal residue" evidence="1">
    <location>
        <position position="66"/>
    </location>
</feature>
<name>A0A9N9K342_9GLOM</name>
<sequence length="66" mass="7878">KWVKHLTDLDIASMLRPMLWSIKEEERLVFTHISVWICTTPNAGKINRRPLLSEYVRAKRRIYPAE</sequence>